<evidence type="ECO:0008006" key="3">
    <source>
        <dbReference type="Google" id="ProtNLM"/>
    </source>
</evidence>
<dbReference type="EMBL" id="JAMOGB010000007">
    <property type="protein sequence ID" value="MDO0877897.1"/>
    <property type="molecule type" value="Genomic_DNA"/>
</dbReference>
<sequence>MILTGFFCFLVVFMMYVDSVNAMTNRSTILLKEESSDMYSITIPITQKSQITQQDVHSYGIKGFLVKQAIKIIKIATDKGGDVLNYILKWLDKDTAKYFENNKDKVVKSLDDLENWVDDASDLAQITIKNKLNSLLMVAGVPGTYSLPIADAIARTITWLVL</sequence>
<evidence type="ECO:0000313" key="1">
    <source>
        <dbReference type="EMBL" id="MDO0877897.1"/>
    </source>
</evidence>
<keyword evidence="2" id="KW-1185">Reference proteome</keyword>
<organism evidence="1 2">
    <name type="scientific">Anoxybacillus gonensis</name>
    <dbReference type="NCBI Taxonomy" id="198467"/>
    <lineage>
        <taxon>Bacteria</taxon>
        <taxon>Bacillati</taxon>
        <taxon>Bacillota</taxon>
        <taxon>Bacilli</taxon>
        <taxon>Bacillales</taxon>
        <taxon>Anoxybacillaceae</taxon>
        <taxon>Anoxybacillus</taxon>
    </lineage>
</organism>
<dbReference type="KEGG" id="agn:AFK25_12890"/>
<evidence type="ECO:0000313" key="2">
    <source>
        <dbReference type="Proteomes" id="UP001176117"/>
    </source>
</evidence>
<dbReference type="RefSeq" id="WP_019417452.1">
    <property type="nucleotide sequence ID" value="NZ_CP012152.1"/>
</dbReference>
<name>A0AAW7TI21_9BACL</name>
<dbReference type="Proteomes" id="UP001176117">
    <property type="component" value="Unassembled WGS sequence"/>
</dbReference>
<dbReference type="AlphaFoldDB" id="A0AAW7TI21"/>
<gene>
    <name evidence="1" type="ORF">NBU54_09505</name>
</gene>
<comment type="caution">
    <text evidence="1">The sequence shown here is derived from an EMBL/GenBank/DDBJ whole genome shotgun (WGS) entry which is preliminary data.</text>
</comment>
<reference evidence="1" key="1">
    <citation type="submission" date="2022-05" db="EMBL/GenBank/DDBJ databases">
        <title>Genome-based reclassification of Anoxybacillus salavatliensis Cihan et al. as a later heterotypic synonym of Anoxybacillus gonensis Belduz et al. 2003.</title>
        <authorList>
            <person name="Inan Bektas K."/>
            <person name="Guler H.I."/>
            <person name="Belduz A.O."/>
            <person name="Canakci S."/>
        </authorList>
    </citation>
    <scope>NUCLEOTIDE SEQUENCE</scope>
    <source>
        <strain evidence="1">NCIMB 13933</strain>
    </source>
</reference>
<proteinExistence type="predicted"/>
<accession>A0AAW7TI21</accession>
<protein>
    <recommendedName>
        <fullName evidence="3">Secreted protein</fullName>
    </recommendedName>
</protein>